<dbReference type="HOGENOM" id="CLU_000288_21_6_1"/>
<proteinExistence type="predicted"/>
<dbReference type="PROSITE" id="PS50011">
    <property type="entry name" value="PROTEIN_KINASE_DOM"/>
    <property type="match status" value="1"/>
</dbReference>
<dbReference type="AlphaFoldDB" id="W1NZT0"/>
<dbReference type="GO" id="GO:0005524">
    <property type="term" value="F:ATP binding"/>
    <property type="evidence" value="ECO:0007669"/>
    <property type="project" value="InterPro"/>
</dbReference>
<name>W1NZT0_AMBTC</name>
<accession>W1NZT0</accession>
<dbReference type="GO" id="GO:0004672">
    <property type="term" value="F:protein kinase activity"/>
    <property type="evidence" value="ECO:0007669"/>
    <property type="project" value="InterPro"/>
</dbReference>
<dbReference type="Pfam" id="PF07714">
    <property type="entry name" value="PK_Tyr_Ser-Thr"/>
    <property type="match status" value="1"/>
</dbReference>
<feature type="domain" description="Protein kinase" evidence="1">
    <location>
        <begin position="68"/>
        <end position="346"/>
    </location>
</feature>
<dbReference type="InterPro" id="IPR001245">
    <property type="entry name" value="Ser-Thr/Tyr_kinase_cat_dom"/>
</dbReference>
<dbReference type="EMBL" id="KI394940">
    <property type="protein sequence ID" value="ERN00190.1"/>
    <property type="molecule type" value="Genomic_DNA"/>
</dbReference>
<keyword evidence="3" id="KW-1185">Reference proteome</keyword>
<reference evidence="3" key="1">
    <citation type="journal article" date="2013" name="Science">
        <title>The Amborella genome and the evolution of flowering plants.</title>
        <authorList>
            <consortium name="Amborella Genome Project"/>
        </authorList>
    </citation>
    <scope>NUCLEOTIDE SEQUENCE [LARGE SCALE GENOMIC DNA]</scope>
</reference>
<dbReference type="Gene3D" id="1.10.510.10">
    <property type="entry name" value="Transferase(Phosphotransferase) domain 1"/>
    <property type="match status" value="1"/>
</dbReference>
<protein>
    <recommendedName>
        <fullName evidence="1">Protein kinase domain-containing protein</fullName>
    </recommendedName>
</protein>
<dbReference type="Gramene" id="ERN00190">
    <property type="protein sequence ID" value="ERN00190"/>
    <property type="gene ID" value="AMTR_s00111p00085260"/>
</dbReference>
<dbReference type="SUPFAM" id="SSF56112">
    <property type="entry name" value="Protein kinase-like (PK-like)"/>
    <property type="match status" value="1"/>
</dbReference>
<dbReference type="InterPro" id="IPR011009">
    <property type="entry name" value="Kinase-like_dom_sf"/>
</dbReference>
<sequence length="348" mass="39053">MQGFIKFLIGAGSVFVLVSVLFALRACRKRSQNSPNIQNAKCIEEEKEIEELIPFPGGENLTIHDILEAQGEVVGKSSYGTVYKASLERENSLLLLRFLRPACTRCKKDVVPAIRQLGLIRHPNLIPLLAFYSGPRGEKLLVHPFFIRGTLLEFIRSGNKGLKTWEKLREISIGIAKGLDHLHTGFYKPLVHGNLKSKNILLDWNYKPYLSDYGLHLLLNPAANQEALESLTSQGYKAPELIKMKDASTESDIYCFGIILLEILTGKEPMLSDRGYSDLPTTMKNAILDRRVSEIFDSGLIGKVADLNPKREEGLLAFFQLAMSCCAPSPYLRPQIKQIIRRLEEIAV</sequence>
<dbReference type="OrthoDB" id="4062651at2759"/>
<gene>
    <name evidence="2" type="ORF">AMTR_s00111p00085260</name>
</gene>
<evidence type="ECO:0000313" key="2">
    <source>
        <dbReference type="EMBL" id="ERN00190.1"/>
    </source>
</evidence>
<dbReference type="KEGG" id="atr:18428237"/>
<dbReference type="eggNOG" id="KOG1187">
    <property type="taxonomic scope" value="Eukaryota"/>
</dbReference>
<dbReference type="Gene3D" id="3.30.200.20">
    <property type="entry name" value="Phosphorylase Kinase, domain 1"/>
    <property type="match status" value="1"/>
</dbReference>
<organism evidence="2 3">
    <name type="scientific">Amborella trichopoda</name>
    <dbReference type="NCBI Taxonomy" id="13333"/>
    <lineage>
        <taxon>Eukaryota</taxon>
        <taxon>Viridiplantae</taxon>
        <taxon>Streptophyta</taxon>
        <taxon>Embryophyta</taxon>
        <taxon>Tracheophyta</taxon>
        <taxon>Spermatophyta</taxon>
        <taxon>Magnoliopsida</taxon>
        <taxon>Amborellales</taxon>
        <taxon>Amborellaceae</taxon>
        <taxon>Amborella</taxon>
    </lineage>
</organism>
<evidence type="ECO:0000313" key="3">
    <source>
        <dbReference type="Proteomes" id="UP000017836"/>
    </source>
</evidence>
<evidence type="ECO:0000259" key="1">
    <source>
        <dbReference type="PROSITE" id="PS50011"/>
    </source>
</evidence>
<dbReference type="Proteomes" id="UP000017836">
    <property type="component" value="Unassembled WGS sequence"/>
</dbReference>
<dbReference type="PANTHER" id="PTHR48008:SF13">
    <property type="entry name" value="PROTEIN KINASE SUPERFAMILY PROTEIN"/>
    <property type="match status" value="1"/>
</dbReference>
<dbReference type="InterPro" id="IPR000719">
    <property type="entry name" value="Prot_kinase_dom"/>
</dbReference>
<dbReference type="InterPro" id="IPR052451">
    <property type="entry name" value="Ser/Thr_kinase-like"/>
</dbReference>
<dbReference type="OMA" id="ANYECRI"/>
<dbReference type="PANTHER" id="PTHR48008">
    <property type="entry name" value="LEUCINE-RICH REPEAT RECEPTOR-LIKE PROTEIN KINASE IMK3-RELATED"/>
    <property type="match status" value="1"/>
</dbReference>